<dbReference type="Gene3D" id="2.60.40.1120">
    <property type="entry name" value="Carboxypeptidase-like, regulatory domain"/>
    <property type="match status" value="1"/>
</dbReference>
<keyword evidence="4" id="KW-1015">Disulfide bond</keyword>
<feature type="signal peptide" evidence="7">
    <location>
        <begin position="1"/>
        <end position="29"/>
    </location>
</feature>
<dbReference type="Gene3D" id="2.180.10.10">
    <property type="entry name" value="RHS repeat-associated core"/>
    <property type="match status" value="2"/>
</dbReference>
<dbReference type="NCBIfam" id="TIGR01643">
    <property type="entry name" value="YD_repeat_2x"/>
    <property type="match status" value="3"/>
</dbReference>
<dbReference type="Pfam" id="PF25021">
    <property type="entry name" value="TEN_NHL"/>
    <property type="match status" value="2"/>
</dbReference>
<feature type="domain" description="Chitin-binding type-3" evidence="8">
    <location>
        <begin position="249"/>
        <end position="297"/>
    </location>
</feature>
<dbReference type="InterPro" id="IPR057627">
    <property type="entry name" value="FN-plug_TEN1-4"/>
</dbReference>
<feature type="repeat" description="NHL" evidence="5">
    <location>
        <begin position="1506"/>
        <end position="1536"/>
    </location>
</feature>
<dbReference type="InterPro" id="IPR001258">
    <property type="entry name" value="NHL_repeat"/>
</dbReference>
<dbReference type="Gene3D" id="2.10.10.20">
    <property type="entry name" value="Carbohydrate-binding module superfamily 5/12"/>
    <property type="match status" value="2"/>
</dbReference>
<dbReference type="CDD" id="cd12214">
    <property type="entry name" value="ChiA1_BD"/>
    <property type="match status" value="2"/>
</dbReference>
<dbReference type="InterPro" id="IPR011042">
    <property type="entry name" value="6-blade_b-propeller_TolB-like"/>
</dbReference>
<name>A0A4U0PNR5_9NEIS</name>
<dbReference type="InterPro" id="IPR008969">
    <property type="entry name" value="CarboxyPept-like_regulatory"/>
</dbReference>
<feature type="domain" description="Chitin-binding type-3" evidence="8">
    <location>
        <begin position="308"/>
        <end position="354"/>
    </location>
</feature>
<accession>A0A4U0PNR5</accession>
<dbReference type="GO" id="GO:0004553">
    <property type="term" value="F:hydrolase activity, hydrolyzing O-glycosyl compounds"/>
    <property type="evidence" value="ECO:0007669"/>
    <property type="project" value="InterPro"/>
</dbReference>
<evidence type="ECO:0000259" key="8">
    <source>
        <dbReference type="SMART" id="SM00495"/>
    </source>
</evidence>
<dbReference type="SUPFAM" id="SSF49464">
    <property type="entry name" value="Carboxypeptidase regulatory domain-like"/>
    <property type="match status" value="1"/>
</dbReference>
<feature type="repeat" description="NHL" evidence="5">
    <location>
        <begin position="1561"/>
        <end position="1591"/>
    </location>
</feature>
<gene>
    <name evidence="9" type="ORF">FAZ21_18910</name>
</gene>
<comment type="caution">
    <text evidence="9">The sequence shown here is derived from an EMBL/GenBank/DDBJ whole genome shotgun (WGS) entry which is preliminary data.</text>
</comment>
<dbReference type="OrthoDB" id="9774579at2"/>
<evidence type="ECO:0000256" key="7">
    <source>
        <dbReference type="SAM" id="SignalP"/>
    </source>
</evidence>
<keyword evidence="3" id="KW-0378">Hydrolase</keyword>
<dbReference type="InterPro" id="IPR051216">
    <property type="entry name" value="Teneurin"/>
</dbReference>
<feature type="compositionally biased region" description="Low complexity" evidence="6">
    <location>
        <begin position="1842"/>
        <end position="1866"/>
    </location>
</feature>
<evidence type="ECO:0000313" key="10">
    <source>
        <dbReference type="Proteomes" id="UP000310016"/>
    </source>
</evidence>
<dbReference type="SUPFAM" id="SSF101898">
    <property type="entry name" value="NHL repeat"/>
    <property type="match status" value="2"/>
</dbReference>
<evidence type="ECO:0000256" key="2">
    <source>
        <dbReference type="ARBA" id="ARBA00022737"/>
    </source>
</evidence>
<reference evidence="9 10" key="1">
    <citation type="submission" date="2019-04" db="EMBL/GenBank/DDBJ databases">
        <title>Chitiniphilus eburnea sp. nov., a novel chitinolytic bacterium isolated from aquaculture sludge.</title>
        <authorList>
            <person name="Sheng M."/>
        </authorList>
    </citation>
    <scope>NUCLEOTIDE SEQUENCE [LARGE SCALE GENOMIC DNA]</scope>
    <source>
        <strain evidence="9 10">HX-2-15</strain>
    </source>
</reference>
<dbReference type="PANTHER" id="PTHR11219:SF69">
    <property type="entry name" value="TENEURIN-A"/>
    <property type="match status" value="1"/>
</dbReference>
<evidence type="ECO:0000256" key="5">
    <source>
        <dbReference type="PROSITE-ProRule" id="PRU00504"/>
    </source>
</evidence>
<dbReference type="Pfam" id="PF01436">
    <property type="entry name" value="NHL"/>
    <property type="match status" value="1"/>
</dbReference>
<feature type="chain" id="PRO_5021034264" description="Chitin-binding type-3 domain-containing protein" evidence="7">
    <location>
        <begin position="30"/>
        <end position="2251"/>
    </location>
</feature>
<dbReference type="InterPro" id="IPR036573">
    <property type="entry name" value="CBM_sf_5/12"/>
</dbReference>
<evidence type="ECO:0000256" key="3">
    <source>
        <dbReference type="ARBA" id="ARBA00022801"/>
    </source>
</evidence>
<evidence type="ECO:0000256" key="1">
    <source>
        <dbReference type="ARBA" id="ARBA00022536"/>
    </source>
</evidence>
<dbReference type="InterPro" id="IPR056820">
    <property type="entry name" value="TEN_TTR-like"/>
</dbReference>
<organism evidence="9 10">
    <name type="scientific">Chitiniphilus eburneus</name>
    <dbReference type="NCBI Taxonomy" id="2571148"/>
    <lineage>
        <taxon>Bacteria</taxon>
        <taxon>Pseudomonadati</taxon>
        <taxon>Pseudomonadota</taxon>
        <taxon>Betaproteobacteria</taxon>
        <taxon>Neisseriales</taxon>
        <taxon>Chitinibacteraceae</taxon>
        <taxon>Chitiniphilus</taxon>
    </lineage>
</organism>
<feature type="region of interest" description="Disordered" evidence="6">
    <location>
        <begin position="1814"/>
        <end position="1876"/>
    </location>
</feature>
<dbReference type="GO" id="GO:0005975">
    <property type="term" value="P:carbohydrate metabolic process"/>
    <property type="evidence" value="ECO:0007669"/>
    <property type="project" value="InterPro"/>
</dbReference>
<dbReference type="PROSITE" id="PS51125">
    <property type="entry name" value="NHL"/>
    <property type="match status" value="2"/>
</dbReference>
<dbReference type="SUPFAM" id="SSF63829">
    <property type="entry name" value="Calcium-dependent phosphotriesterase"/>
    <property type="match status" value="1"/>
</dbReference>
<feature type="compositionally biased region" description="Polar residues" evidence="6">
    <location>
        <begin position="1815"/>
        <end position="1841"/>
    </location>
</feature>
<keyword evidence="2" id="KW-0677">Repeat</keyword>
<dbReference type="Pfam" id="PF24329">
    <property type="entry name" value="FN-plug_TEN1-4"/>
    <property type="match status" value="1"/>
</dbReference>
<keyword evidence="7" id="KW-0732">Signal</keyword>
<dbReference type="PANTHER" id="PTHR11219">
    <property type="entry name" value="TENEURIN AND N-ACETYLGLUCOSAMINE-1-PHOSPHODIESTER ALPHA-N-ACETYLGLUCOSAMINIDASE"/>
    <property type="match status" value="1"/>
</dbReference>
<keyword evidence="1" id="KW-0245">EGF-like domain</keyword>
<feature type="non-terminal residue" evidence="9">
    <location>
        <position position="2251"/>
    </location>
</feature>
<proteinExistence type="predicted"/>
<dbReference type="InterPro" id="IPR003610">
    <property type="entry name" value="CBM5/12"/>
</dbReference>
<dbReference type="Pfam" id="PF25020">
    <property type="entry name" value="TTR_TEN1-4"/>
    <property type="match status" value="1"/>
</dbReference>
<evidence type="ECO:0000256" key="6">
    <source>
        <dbReference type="SAM" id="MobiDB-lite"/>
    </source>
</evidence>
<dbReference type="EMBL" id="SUMF01000043">
    <property type="protein sequence ID" value="TJZ64624.1"/>
    <property type="molecule type" value="Genomic_DNA"/>
</dbReference>
<evidence type="ECO:0000256" key="4">
    <source>
        <dbReference type="ARBA" id="ARBA00023157"/>
    </source>
</evidence>
<protein>
    <recommendedName>
        <fullName evidence="8">Chitin-binding type-3 domain-containing protein</fullName>
    </recommendedName>
</protein>
<evidence type="ECO:0000313" key="9">
    <source>
        <dbReference type="EMBL" id="TJZ64624.1"/>
    </source>
</evidence>
<dbReference type="InterPro" id="IPR056822">
    <property type="entry name" value="TEN_NHL"/>
</dbReference>
<dbReference type="Gene3D" id="2.60.40.10">
    <property type="entry name" value="Immunoglobulins"/>
    <property type="match status" value="2"/>
</dbReference>
<dbReference type="InterPro" id="IPR013783">
    <property type="entry name" value="Ig-like_fold"/>
</dbReference>
<dbReference type="GO" id="GO:0030246">
    <property type="term" value="F:carbohydrate binding"/>
    <property type="evidence" value="ECO:0007669"/>
    <property type="project" value="InterPro"/>
</dbReference>
<keyword evidence="10" id="KW-1185">Reference proteome</keyword>
<dbReference type="Pfam" id="PF02839">
    <property type="entry name" value="CBM_5_12"/>
    <property type="match status" value="2"/>
</dbReference>
<dbReference type="Proteomes" id="UP000310016">
    <property type="component" value="Unassembled WGS sequence"/>
</dbReference>
<dbReference type="Pfam" id="PF25023">
    <property type="entry name" value="TEN_YD-shell"/>
    <property type="match status" value="1"/>
</dbReference>
<dbReference type="InterPro" id="IPR006530">
    <property type="entry name" value="YD"/>
</dbReference>
<dbReference type="Gene3D" id="2.120.10.30">
    <property type="entry name" value="TolB, C-terminal domain"/>
    <property type="match status" value="3"/>
</dbReference>
<dbReference type="SMART" id="SM00495">
    <property type="entry name" value="ChtBD3"/>
    <property type="match status" value="2"/>
</dbReference>
<dbReference type="InterPro" id="IPR056823">
    <property type="entry name" value="TEN-like_YD-shell"/>
</dbReference>
<dbReference type="SUPFAM" id="SSF51055">
    <property type="entry name" value="Carbohydrate binding domain"/>
    <property type="match status" value="2"/>
</dbReference>
<sequence length="2251" mass="238215">MDGFGIMRVLTSRLASFCLALAAAAPLLAAEPPASSCIWYADLAGIRQARFPAGGSNGDPNAQVSTPEALAIAMADRGCAAWVRDRAGLKQYSDSGQLLAAIELAPLAQRHTGDAAAAIAAQIAPTAPTPDTVARHLALDTRDGTLWLAAGNALIHLDASGNLLGHGTTATPIRAITVDVPGTLWVLSEGNLGQHRADGTAVASHALNTHYPDVHRIAVDSLGGKLWLIGPQRVWQIDPADLDPHDAPPPAWREGVVYQAGQRVSFAGFVYQAKVTHTAHVGSNWSPSATPSLWQRLEAIQPEPAPMPWQIGTRYQAGETVLYQGRVYRALVPHTTYPGTDWTPANAPTLWREQIGVTPPPGGTQPPGEVKVIDLAEPIVDAALNPRSGELWLLGETTLSVYGWDAQRRHQAELTPLGILQPQGLRFDAAGQHFWLHSADRLTPFGVDGTPQGPQPVSTDRSVLGTTAFHLMPSLTPVEPPATPTNQTRPVLQWAYDALCNGQPCAFDPEYFASYRWQVTLDDTSIADQLIFDVARQLARHTPAQALGDGPHRLSAQVTDAWGNRSAQLDHAFVLDSQPPRFQELHPASGAVLTTATVVLSGSVDDEQATVALSNPAHWSATGTNPATHRFTWTLQLQPGANDVELVAYDAAGNSTTHRHTLTFAPPPPTPPVAGQITVGQPADGNVTLSGQAGAVAAGMQVLITNTRSGEQVTATADAEGRFTAQIAAQGGDALTLVARDPWGGESDAVALTVADPDDPIDPGIVPPDPATLAPPLDSTVPTRLADSTAFLYTGENAIQTGVAPGTIEPRRAAVLRGSVTDRDGKPLPGVNIQILNHPEYGQTHSRADGLFDLAANGGGLLTVQYRKEGYLPAQRTVSTRWQDWTIAPSVALIRLDTQATTVNLADATTMQIARGNPVTDADGARQATLLFPQGTTAQMILPDGTTQPLGTATVRATEYTVGANGPNAMPGELPPTSGYTYAVELSVDEAMAAGASSVQFSQPVYSYTDNFLEFPTGSIVPAGYYDRAKAVWIPSDNGVVIEVLAVAGGVASIDSDGDGSADDDTRLSAIGMTLAERTQLGQLYAAGKSLWRVPVRHFTPWDYNWPYGPPEGAEPPKVKFPETPAVEEKPDCESGSIIECQNQSLGESLPIVGTPFTINYRSSRHVRKTEIAILLTGNSVPPGLQRIDLIIDVAGKHLKKSFSPDANQEFNFEWDGTDAYARPAFGDQAAKVSIGYIYPAEYYQPAEFGQAFGGFGRNEVSGNSSRNEVALWQKGTYSLMAHSVATLFNMGGWSLDVNHHYNFEDEVLSFGSGSIRNGKSISNKLEVIAGTGLSGTSGDDGPATAATLSFPRGLVFGDDGALYLGNELYGGVKKILPNGIIKGVMEGGIGTSKVFDVALDRDGNVYIADGFNWRVQKITPNGDVLAVTGDFNNHQPGLDNFVPATSVAAFEPKGLAIDTGGNLYIAEAVAHRIRKVSPDGIISTIAGTGEAGFAGDGGPASEALLNQPQGMAVDSEGAIYIADTGNDRIRRIAPDGTINTVAGGGAGGLGDGGQAIAASLAQPADVTVDAQGNLYIADSSNHRIRRVAADGIISSVAQGEMPRYLAGGWIPFEGPQSSDIGTPLSVALDAQGRVHFSGYENVVMKISPLFPGFNPTDFAVPDESGEEIYQFDGDGRHIATRSTSNGVERYRFGYSKGLLSTVTDADGNITTIERSSAGQPTAIIAPNGQRTTFTLDTNGYLASVTNPASETTRMTYDSDGLMQTFTTPRDHTSTFDYDISGRLIRDLNAAGGGWHLARTELADGYQVTKRSEMGRTTTYSVRNQPDGTSQRGTVLPDQSGTQQVSTPDGTTTTTTAADGTVTTRTQGPDPRFGMQAPLTTRLSVETPSGLLMTQTHTRQATLADADNPLSLQSQTDTLTINGKSLTSVYQAAARSYTSTSPAGRQSTVYVDAQGRPLQLAQPGLLPVDRAYDAKGRLTTISQGSGDAARTTHYAYNTLGELESVTDALGRITGYAYDLAGRVTRVTTPDGREIGFGYDANGNLTAVTPPSRPAHGFDFDNIDLATRYAPPALGEAVVATRYAYNLDQQPTQIERPDGQTIDYGYDTAGRLNTVTAGEQLIAYDYLTSGQLGSIASGDIAQSFTYDGALLTGIQHSGPVSGELAFGYDNFFRLTQLGIAGVNIAYGYDDDGLLTQAGALSLTRDTANGLPTGSTLGQIATSQQYDAYGQLSSFTARHGDTVLFQEQYTRNT</sequence>
<dbReference type="GO" id="GO:0005576">
    <property type="term" value="C:extracellular region"/>
    <property type="evidence" value="ECO:0007669"/>
    <property type="project" value="InterPro"/>
</dbReference>